<reference evidence="1" key="1">
    <citation type="journal article" date="2022" name="Int. J. Mol. Sci.">
        <title>Draft Genome of Tanacetum Coccineum: Genomic Comparison of Closely Related Tanacetum-Family Plants.</title>
        <authorList>
            <person name="Yamashiro T."/>
            <person name="Shiraishi A."/>
            <person name="Nakayama K."/>
            <person name="Satake H."/>
        </authorList>
    </citation>
    <scope>NUCLEOTIDE SEQUENCE</scope>
</reference>
<gene>
    <name evidence="1" type="ORF">Tco_0628016</name>
</gene>
<comment type="caution">
    <text evidence="1">The sequence shown here is derived from an EMBL/GenBank/DDBJ whole genome shotgun (WGS) entry which is preliminary data.</text>
</comment>
<keyword evidence="2" id="KW-1185">Reference proteome</keyword>
<evidence type="ECO:0000313" key="1">
    <source>
        <dbReference type="EMBL" id="GJS54654.1"/>
    </source>
</evidence>
<accession>A0ABQ4WP34</accession>
<dbReference type="EMBL" id="BQNB010008815">
    <property type="protein sequence ID" value="GJS54654.1"/>
    <property type="molecule type" value="Genomic_DNA"/>
</dbReference>
<reference evidence="1" key="2">
    <citation type="submission" date="2022-01" db="EMBL/GenBank/DDBJ databases">
        <authorList>
            <person name="Yamashiro T."/>
            <person name="Shiraishi A."/>
            <person name="Satake H."/>
            <person name="Nakayama K."/>
        </authorList>
    </citation>
    <scope>NUCLEOTIDE SEQUENCE</scope>
</reference>
<dbReference type="Proteomes" id="UP001151760">
    <property type="component" value="Unassembled WGS sequence"/>
</dbReference>
<protein>
    <submittedName>
        <fullName evidence="1">Uncharacterized protein</fullName>
    </submittedName>
</protein>
<organism evidence="1 2">
    <name type="scientific">Tanacetum coccineum</name>
    <dbReference type="NCBI Taxonomy" id="301880"/>
    <lineage>
        <taxon>Eukaryota</taxon>
        <taxon>Viridiplantae</taxon>
        <taxon>Streptophyta</taxon>
        <taxon>Embryophyta</taxon>
        <taxon>Tracheophyta</taxon>
        <taxon>Spermatophyta</taxon>
        <taxon>Magnoliopsida</taxon>
        <taxon>eudicotyledons</taxon>
        <taxon>Gunneridae</taxon>
        <taxon>Pentapetalae</taxon>
        <taxon>asterids</taxon>
        <taxon>campanulids</taxon>
        <taxon>Asterales</taxon>
        <taxon>Asteraceae</taxon>
        <taxon>Asteroideae</taxon>
        <taxon>Anthemideae</taxon>
        <taxon>Anthemidinae</taxon>
        <taxon>Tanacetum</taxon>
    </lineage>
</organism>
<name>A0ABQ4WP34_9ASTR</name>
<evidence type="ECO:0000313" key="2">
    <source>
        <dbReference type="Proteomes" id="UP001151760"/>
    </source>
</evidence>
<sequence length="286" mass="32417">MSFIGVLRSDLEYKAKGYTDALSKEEQPKPLYVPIKTEEEEPLALHIVYLHSHFALSTWGTNTRGKAHYGLRSLGPLKEEIVHVKKPYSMMKVINVFLDEFPDEMDMEKDEVAFNVHTKGHFEYDPLRLININGLYSTNGSIDLYVAYNKQNLGKYYYKNMEWEEDDAGLRCCSSTPFDKDAGLRCSGSTPFTTRFKRKIIKMIGLGKKVNTRVIHDDGADRKRKKTLVNGCNKGKEKLFKDEGRDTCVVIGDGGFNNVVGKEEVVSKRGVGSRKMHGTSVKVESE</sequence>
<proteinExistence type="predicted"/>